<comment type="caution">
    <text evidence="1">The sequence shown here is derived from an EMBL/GenBank/DDBJ whole genome shotgun (WGS) entry which is preliminary data.</text>
</comment>
<dbReference type="AlphaFoldDB" id="A0A2W0ETE1"/>
<dbReference type="EMBL" id="PDLL01000058">
    <property type="protein sequence ID" value="PYY71166.1"/>
    <property type="molecule type" value="Genomic_DNA"/>
</dbReference>
<protein>
    <submittedName>
        <fullName evidence="1">Uncharacterized protein</fullName>
    </submittedName>
</protein>
<dbReference type="RefSeq" id="WP_110658619.1">
    <property type="nucleotide sequence ID" value="NZ_PDLL01000058.1"/>
</dbReference>
<organism evidence="1 2">
    <name type="scientific">Pseudomonas jessenii</name>
    <dbReference type="NCBI Taxonomy" id="77298"/>
    <lineage>
        <taxon>Bacteria</taxon>
        <taxon>Pseudomonadati</taxon>
        <taxon>Pseudomonadota</taxon>
        <taxon>Gammaproteobacteria</taxon>
        <taxon>Pseudomonadales</taxon>
        <taxon>Pseudomonadaceae</taxon>
        <taxon>Pseudomonas</taxon>
    </lineage>
</organism>
<proteinExistence type="predicted"/>
<gene>
    <name evidence="1" type="ORF">CRX42_07595</name>
</gene>
<dbReference type="Proteomes" id="UP000247437">
    <property type="component" value="Unassembled WGS sequence"/>
</dbReference>
<sequence>MENLVPRINGHVGRLNRYLPFSAAHEQIYEEYQTGEDSLELQTVALEYAMLAVSKGARCVVLTGDAGHGKTHLCRRLIECVLGYDPPTSRDLLKSHCDATQLVEHVSDQQHPSLRIHKDFSELDPLAAATLLEKSAERSNEVLVVCANEGRLRAIVQSAAAGAVCFQIISLFERSFSSGLSSEDGSVHIVNLNYQSVSSLRAGGRAGLLRRTLQSWVDDGRRWQGCATCSLVNTCPIRRNRALLAEESLATQRIIRLEELFEAVERLGQVVTIREMLMLVSYLLTGGLQCEDVHKKSASKHNDVGWQYSWAFYNLLFSPPPAMSEDRLYKGIPVLNVFRRLDPGSIASRAVDDSLLNVGGVFPEGQLDLQFRLDSKLVDAAQGLDEFIGNPQTKAERARETEVAARAVRALRRRSIFDDAAAEKSLMARIGFRFGDEFLSVITERLTSPELVRLKNVVVAGFHSIQGLRMPRSEATLHLVDPAFGRASNDAAIIARRISSAHLQLLPARKAWPSGGEIWSICESVDWIDRTVVVRVQERDGRVIDIGLDLLSFECVTRSASGYVSEDFYAQEIRRIRAFLGRLAAQVNGADSEIQLFMDGKVQSVSIDMGVIQVGGS</sequence>
<evidence type="ECO:0000313" key="1">
    <source>
        <dbReference type="EMBL" id="PYY71166.1"/>
    </source>
</evidence>
<name>A0A2W0ETE1_PSEJE</name>
<reference evidence="1 2" key="1">
    <citation type="journal article" date="2018" name="Appl. Microbiol. Biotechnol.">
        <title>Characterization of the caprolactam degradation pathway in Pseudomonas jessenii using mass spectrometry-based proteomics.</title>
        <authorList>
            <person name="Otzen M."/>
            <person name="Palacio C."/>
            <person name="Janssen D.B."/>
        </authorList>
    </citation>
    <scope>NUCLEOTIDE SEQUENCE [LARGE SCALE GENOMIC DNA]</scope>
    <source>
        <strain evidence="1 2">GO3</strain>
    </source>
</reference>
<evidence type="ECO:0000313" key="2">
    <source>
        <dbReference type="Proteomes" id="UP000247437"/>
    </source>
</evidence>
<dbReference type="OrthoDB" id="9801841at2"/>
<accession>A0A2W0ETE1</accession>